<gene>
    <name evidence="1" type="ORF">LCGC14_2589440</name>
</gene>
<feature type="non-terminal residue" evidence="1">
    <location>
        <position position="1"/>
    </location>
</feature>
<dbReference type="EMBL" id="LAZR01043432">
    <property type="protein sequence ID" value="KKL07094.1"/>
    <property type="molecule type" value="Genomic_DNA"/>
</dbReference>
<proteinExistence type="predicted"/>
<dbReference type="AlphaFoldDB" id="A0A0F9AC01"/>
<reference evidence="1" key="1">
    <citation type="journal article" date="2015" name="Nature">
        <title>Complex archaea that bridge the gap between prokaryotes and eukaryotes.</title>
        <authorList>
            <person name="Spang A."/>
            <person name="Saw J.H."/>
            <person name="Jorgensen S.L."/>
            <person name="Zaremba-Niedzwiedzka K."/>
            <person name="Martijn J."/>
            <person name="Lind A.E."/>
            <person name="van Eijk R."/>
            <person name="Schleper C."/>
            <person name="Guy L."/>
            <person name="Ettema T.J."/>
        </authorList>
    </citation>
    <scope>NUCLEOTIDE SEQUENCE</scope>
</reference>
<sequence length="121" mass="13842">LLMCVIVGLSPLEVDCDNQWLLIQEDGLSVATGDKGVAAYDTEKHPVSRYYPELGTEYDDLRWMAVANLKHDNCWNKVETSEPTNCKPLIWHEILHLICTCNWHEKLIKTFKEFSGIFGGM</sequence>
<organism evidence="1">
    <name type="scientific">marine sediment metagenome</name>
    <dbReference type="NCBI Taxonomy" id="412755"/>
    <lineage>
        <taxon>unclassified sequences</taxon>
        <taxon>metagenomes</taxon>
        <taxon>ecological metagenomes</taxon>
    </lineage>
</organism>
<protein>
    <submittedName>
        <fullName evidence="1">Uncharacterized protein</fullName>
    </submittedName>
</protein>
<comment type="caution">
    <text evidence="1">The sequence shown here is derived from an EMBL/GenBank/DDBJ whole genome shotgun (WGS) entry which is preliminary data.</text>
</comment>
<name>A0A0F9AC01_9ZZZZ</name>
<accession>A0A0F9AC01</accession>
<evidence type="ECO:0000313" key="1">
    <source>
        <dbReference type="EMBL" id="KKL07094.1"/>
    </source>
</evidence>